<protein>
    <recommendedName>
        <fullName evidence="2">PCI domain-containing protein</fullName>
    </recommendedName>
</protein>
<organism evidence="3">
    <name type="scientific">Eucampia antarctica</name>
    <dbReference type="NCBI Taxonomy" id="49252"/>
    <lineage>
        <taxon>Eukaryota</taxon>
        <taxon>Sar</taxon>
        <taxon>Stramenopiles</taxon>
        <taxon>Ochrophyta</taxon>
        <taxon>Bacillariophyta</taxon>
        <taxon>Mediophyceae</taxon>
        <taxon>Biddulphiophycidae</taxon>
        <taxon>Hemiaulales</taxon>
        <taxon>Hemiaulaceae</taxon>
        <taxon>Eucampia</taxon>
    </lineage>
</organism>
<evidence type="ECO:0000313" key="3">
    <source>
        <dbReference type="EMBL" id="CAD9657685.1"/>
    </source>
</evidence>
<dbReference type="AlphaFoldDB" id="A0A7S2R112"/>
<feature type="region of interest" description="Disordered" evidence="1">
    <location>
        <begin position="164"/>
        <end position="190"/>
    </location>
</feature>
<evidence type="ECO:0000259" key="2">
    <source>
        <dbReference type="Pfam" id="PF01399"/>
    </source>
</evidence>
<evidence type="ECO:0000256" key="1">
    <source>
        <dbReference type="SAM" id="MobiDB-lite"/>
    </source>
</evidence>
<accession>A0A7S2R112</accession>
<feature type="compositionally biased region" description="Gly residues" evidence="1">
    <location>
        <begin position="169"/>
        <end position="184"/>
    </location>
</feature>
<dbReference type="EMBL" id="HBHI01002967">
    <property type="protein sequence ID" value="CAD9657685.1"/>
    <property type="molecule type" value="Transcribed_RNA"/>
</dbReference>
<gene>
    <name evidence="3" type="ORF">EANT1437_LOCUS1486</name>
</gene>
<feature type="domain" description="PCI" evidence="2">
    <location>
        <begin position="7"/>
        <end position="64"/>
    </location>
</feature>
<name>A0A7S2R112_9STRA</name>
<reference evidence="3" key="1">
    <citation type="submission" date="2021-01" db="EMBL/GenBank/DDBJ databases">
        <authorList>
            <person name="Corre E."/>
            <person name="Pelletier E."/>
            <person name="Niang G."/>
            <person name="Scheremetjew M."/>
            <person name="Finn R."/>
            <person name="Kale V."/>
            <person name="Holt S."/>
            <person name="Cochrane G."/>
            <person name="Meng A."/>
            <person name="Brown T."/>
            <person name="Cohen L."/>
        </authorList>
    </citation>
    <scope>NUCLEOTIDE SEQUENCE</scope>
    <source>
        <strain evidence="3">CCMP1452</strain>
    </source>
</reference>
<sequence length="190" mass="20735">MNRDKLLLESDGNLGLAKHLDNVMKRIILRKLSNIYSVIKLDTLAQSLHLSGGAKEAEEVLLDMAWKDQEKQSQSGLMNRLLSVPLEFRIDVEKSLVYFPKDEDDDDDNGIDGCSASGIHEKYMEHIQSLLTNRVVSVMKLADRVKHLDVSLVTSARYQSVISKDMNNNGGGGGGNSSAGGGPHGVSDLA</sequence>
<proteinExistence type="predicted"/>
<dbReference type="InterPro" id="IPR000717">
    <property type="entry name" value="PCI_dom"/>
</dbReference>
<dbReference type="Pfam" id="PF01399">
    <property type="entry name" value="PCI"/>
    <property type="match status" value="1"/>
</dbReference>